<organism evidence="1 2">
    <name type="scientific">Paralvinella palmiformis</name>
    <dbReference type="NCBI Taxonomy" id="53620"/>
    <lineage>
        <taxon>Eukaryota</taxon>
        <taxon>Metazoa</taxon>
        <taxon>Spiralia</taxon>
        <taxon>Lophotrochozoa</taxon>
        <taxon>Annelida</taxon>
        <taxon>Polychaeta</taxon>
        <taxon>Sedentaria</taxon>
        <taxon>Canalipalpata</taxon>
        <taxon>Terebellida</taxon>
        <taxon>Terebelliformia</taxon>
        <taxon>Alvinellidae</taxon>
        <taxon>Paralvinella</taxon>
    </lineage>
</organism>
<dbReference type="PANTHER" id="PTHR19297:SF185">
    <property type="entry name" value="BETA-1,3-GALACTOSYL-O-GLYCOSYL-GLYCOPROTEIN BETA-1,6-N-ACETYLGLUCOSAMINYLTRANSFERASE 3"/>
    <property type="match status" value="1"/>
</dbReference>
<dbReference type="EMBL" id="JAODUP010000280">
    <property type="protein sequence ID" value="KAK2153970.1"/>
    <property type="molecule type" value="Genomic_DNA"/>
</dbReference>
<proteinExistence type="predicted"/>
<feature type="non-terminal residue" evidence="1">
    <location>
        <position position="1"/>
    </location>
</feature>
<reference evidence="1" key="1">
    <citation type="journal article" date="2023" name="Mol. Biol. Evol.">
        <title>Third-Generation Sequencing Reveals the Adaptive Role of the Epigenome in Three Deep-Sea Polychaetes.</title>
        <authorList>
            <person name="Perez M."/>
            <person name="Aroh O."/>
            <person name="Sun Y."/>
            <person name="Lan Y."/>
            <person name="Juniper S.K."/>
            <person name="Young C.R."/>
            <person name="Angers B."/>
            <person name="Qian P.Y."/>
        </authorList>
    </citation>
    <scope>NUCLEOTIDE SEQUENCE</scope>
    <source>
        <strain evidence="1">P08H-3</strain>
    </source>
</reference>
<sequence>INISCSITGDPESGVDGYLAINRYVLWVDSPGVCHGGYVRSVCIFGVGDLQPMADDYHMFANKFYYDFEPMALRCLVERHRNWTRDDILGTSTNRINNSFYGSLPNVKNHITSGLESN</sequence>
<gene>
    <name evidence="1" type="ORF">LSH36_280g01024</name>
</gene>
<accession>A0AAD9N261</accession>
<protein>
    <submittedName>
        <fullName evidence="1">Uncharacterized protein</fullName>
    </submittedName>
</protein>
<evidence type="ECO:0000313" key="1">
    <source>
        <dbReference type="EMBL" id="KAK2153970.1"/>
    </source>
</evidence>
<dbReference type="Proteomes" id="UP001208570">
    <property type="component" value="Unassembled WGS sequence"/>
</dbReference>
<dbReference type="PANTHER" id="PTHR19297">
    <property type="entry name" value="GLYCOSYLTRANSFERASE 14 FAMILY MEMBER"/>
    <property type="match status" value="1"/>
</dbReference>
<comment type="caution">
    <text evidence="1">The sequence shown here is derived from an EMBL/GenBank/DDBJ whole genome shotgun (WGS) entry which is preliminary data.</text>
</comment>
<dbReference type="GO" id="GO:0008375">
    <property type="term" value="F:acetylglucosaminyltransferase activity"/>
    <property type="evidence" value="ECO:0007669"/>
    <property type="project" value="TreeGrafter"/>
</dbReference>
<keyword evidence="2" id="KW-1185">Reference proteome</keyword>
<evidence type="ECO:0000313" key="2">
    <source>
        <dbReference type="Proteomes" id="UP001208570"/>
    </source>
</evidence>
<name>A0AAD9N261_9ANNE</name>
<dbReference type="AlphaFoldDB" id="A0AAD9N261"/>